<name>A0A3A8QMM6_9BACT</name>
<evidence type="ECO:0000313" key="1">
    <source>
        <dbReference type="EMBL" id="RKH69078.1"/>
    </source>
</evidence>
<comment type="caution">
    <text evidence="1">The sequence shown here is derived from an EMBL/GenBank/DDBJ whole genome shotgun (WGS) entry which is preliminary data.</text>
</comment>
<keyword evidence="2" id="KW-1185">Reference proteome</keyword>
<accession>A0A3A8QMM6</accession>
<reference evidence="2" key="1">
    <citation type="submission" date="2018-09" db="EMBL/GenBank/DDBJ databases">
        <authorList>
            <person name="Livingstone P.G."/>
            <person name="Whitworth D.E."/>
        </authorList>
    </citation>
    <scope>NUCLEOTIDE SEQUENCE [LARGE SCALE GENOMIC DNA]</scope>
    <source>
        <strain evidence="2">AB047A</strain>
    </source>
</reference>
<evidence type="ECO:0000313" key="2">
    <source>
        <dbReference type="Proteomes" id="UP000282656"/>
    </source>
</evidence>
<dbReference type="AlphaFoldDB" id="A0A3A8QMM6"/>
<protein>
    <submittedName>
        <fullName evidence="1">Uncharacterized protein</fullName>
    </submittedName>
</protein>
<organism evidence="1 2">
    <name type="scientific">Corallococcus interemptor</name>
    <dbReference type="NCBI Taxonomy" id="2316720"/>
    <lineage>
        <taxon>Bacteria</taxon>
        <taxon>Pseudomonadati</taxon>
        <taxon>Myxococcota</taxon>
        <taxon>Myxococcia</taxon>
        <taxon>Myxococcales</taxon>
        <taxon>Cystobacterineae</taxon>
        <taxon>Myxococcaceae</taxon>
        <taxon>Corallococcus</taxon>
    </lineage>
</organism>
<dbReference type="EMBL" id="RAWM01000036">
    <property type="protein sequence ID" value="RKH69078.1"/>
    <property type="molecule type" value="Genomic_DNA"/>
</dbReference>
<gene>
    <name evidence="1" type="ORF">D7X96_15985</name>
</gene>
<proteinExistence type="predicted"/>
<dbReference type="Proteomes" id="UP000282656">
    <property type="component" value="Unassembled WGS sequence"/>
</dbReference>
<sequence>MNMEQRVALAWRLGKAEAELQEAVRGLDGSPASRTRYAQAREEHRRAERLALVVLGAQEASSHVEQVPAT</sequence>